<keyword evidence="1" id="KW-1133">Transmembrane helix</keyword>
<geneLocation type="plasmid" evidence="3">
    <name>pRL12</name>
</geneLocation>
<dbReference type="Proteomes" id="UP000006575">
    <property type="component" value="Plasmid pRL12"/>
</dbReference>
<gene>
    <name evidence="2" type="ordered locus">pRL120724</name>
</gene>
<evidence type="ECO:0000256" key="1">
    <source>
        <dbReference type="SAM" id="Phobius"/>
    </source>
</evidence>
<dbReference type="eggNOG" id="ENOG50315PX">
    <property type="taxonomic scope" value="Bacteria"/>
</dbReference>
<organism evidence="2 3">
    <name type="scientific">Rhizobium johnstonii (strain DSM 114642 / LMG 32736 / 3841)</name>
    <name type="common">Rhizobium leguminosarum bv. viciae</name>
    <dbReference type="NCBI Taxonomy" id="216596"/>
    <lineage>
        <taxon>Bacteria</taxon>
        <taxon>Pseudomonadati</taxon>
        <taxon>Pseudomonadota</taxon>
        <taxon>Alphaproteobacteria</taxon>
        <taxon>Hyphomicrobiales</taxon>
        <taxon>Rhizobiaceae</taxon>
        <taxon>Rhizobium/Agrobacterium group</taxon>
        <taxon>Rhizobium</taxon>
        <taxon>Rhizobium johnstonii</taxon>
    </lineage>
</organism>
<evidence type="ECO:0000313" key="3">
    <source>
        <dbReference type="Proteomes" id="UP000006575"/>
    </source>
</evidence>
<name>Q1M393_RHIJ3</name>
<sequence>MSFDRTRRAYGNRFAQGTNRKPANFEGIRTGIAEMRTSPLSPLQMRRPILMGNKTMTSAFILIALALIIIYAGPTLLFICVGYADYMLERRRHMVALKHAVRRRSDEF</sequence>
<dbReference type="AlphaFoldDB" id="Q1M393"/>
<dbReference type="EnsemblBacteria" id="CAK12433">
    <property type="protein sequence ID" value="CAK12433"/>
    <property type="gene ID" value="pRL120724"/>
</dbReference>
<dbReference type="EMBL" id="AM236086">
    <property type="protein sequence ID" value="CAK12433.1"/>
    <property type="molecule type" value="Genomic_DNA"/>
</dbReference>
<reference evidence="2 3" key="1">
    <citation type="journal article" date="2006" name="Genome Biol.">
        <title>The genome of Rhizobium leguminosarum has recognizable core and accessory components.</title>
        <authorList>
            <person name="Young J.W."/>
            <person name="Crossman L.C."/>
            <person name="Johnston A.W.B."/>
            <person name="Thomson N.R."/>
            <person name="Ghazoui Z.F."/>
            <person name="Hull K.H."/>
            <person name="Wexler M."/>
            <person name="Curson A.R.J."/>
            <person name="Todd J.D."/>
            <person name="Poole P.S."/>
            <person name="Mauchline T.H."/>
            <person name="East A.K."/>
            <person name="Quail M.A."/>
            <person name="Churcher C."/>
            <person name="Arrowsmith C."/>
            <person name="Cherevach A."/>
            <person name="Chillingworth T."/>
            <person name="Clarke K."/>
            <person name="Cronin A."/>
            <person name="Davis P."/>
            <person name="Fraser A."/>
            <person name="Hance Z."/>
            <person name="Hauser H."/>
            <person name="Jagels K."/>
            <person name="Moule S."/>
            <person name="Mungall K."/>
            <person name="Norbertczak H."/>
            <person name="Rabbinowitsch E."/>
            <person name="Sanders M."/>
            <person name="Simmonds M."/>
            <person name="Whitehead S."/>
            <person name="Parkhill J."/>
        </authorList>
    </citation>
    <scope>NUCLEOTIDE SEQUENCE [LARGE SCALE GENOMIC DNA]</scope>
    <source>
        <strain evidence="3">DSM 114642 / LMG 32736 / 3841</strain>
    </source>
</reference>
<accession>Q1M393</accession>
<keyword evidence="1" id="KW-0472">Membrane</keyword>
<dbReference type="HOGENOM" id="CLU_2194825_0_0_5"/>
<keyword evidence="1 2" id="KW-0812">Transmembrane</keyword>
<protein>
    <submittedName>
        <fullName evidence="2">Transmembrane protein</fullName>
    </submittedName>
</protein>
<proteinExistence type="predicted"/>
<dbReference type="KEGG" id="rle:pRL120724"/>
<keyword evidence="3" id="KW-1185">Reference proteome</keyword>
<evidence type="ECO:0000313" key="2">
    <source>
        <dbReference type="EMBL" id="CAK12433.1"/>
    </source>
</evidence>
<feature type="transmembrane region" description="Helical" evidence="1">
    <location>
        <begin position="59"/>
        <end position="84"/>
    </location>
</feature>